<dbReference type="GO" id="GO:0016491">
    <property type="term" value="F:oxidoreductase activity"/>
    <property type="evidence" value="ECO:0007669"/>
    <property type="project" value="UniProtKB-KW"/>
</dbReference>
<reference evidence="8" key="2">
    <citation type="journal article" date="2014" name="PLoS ONE">
        <title>Genome and Transcriptome Analysis of the Fungal Pathogen Fusarium oxysporum f. sp. cubense Causing Banana Vascular Wilt Disease.</title>
        <authorList>
            <person name="Guo L."/>
            <person name="Han L."/>
            <person name="Yang L."/>
            <person name="Zeng H."/>
            <person name="Fan D."/>
            <person name="Zhu Y."/>
            <person name="Feng Y."/>
            <person name="Wang G."/>
            <person name="Peng C."/>
            <person name="Jiang X."/>
            <person name="Zhou D."/>
            <person name="Ni P."/>
            <person name="Liang C."/>
            <person name="Liu L."/>
            <person name="Wang J."/>
            <person name="Mao C."/>
            <person name="Fang X."/>
            <person name="Peng M."/>
            <person name="Huang J."/>
        </authorList>
    </citation>
    <scope>NUCLEOTIDE SEQUENCE [LARGE SCALE GENOMIC DNA]</scope>
    <source>
        <strain evidence="8">race 1</strain>
    </source>
</reference>
<dbReference type="InterPro" id="IPR016169">
    <property type="entry name" value="FAD-bd_PCMH_sub2"/>
</dbReference>
<accession>N4UL56</accession>
<evidence type="ECO:0000313" key="8">
    <source>
        <dbReference type="Proteomes" id="UP000016928"/>
    </source>
</evidence>
<dbReference type="PROSITE" id="PS51387">
    <property type="entry name" value="FAD_PCMH"/>
    <property type="match status" value="1"/>
</dbReference>
<evidence type="ECO:0000259" key="6">
    <source>
        <dbReference type="PROSITE" id="PS51387"/>
    </source>
</evidence>
<evidence type="ECO:0000256" key="1">
    <source>
        <dbReference type="ARBA" id="ARBA00001974"/>
    </source>
</evidence>
<dbReference type="InterPro" id="IPR050416">
    <property type="entry name" value="FAD-linked_Oxidoreductase"/>
</dbReference>
<dbReference type="Gene3D" id="3.30.465.10">
    <property type="match status" value="1"/>
</dbReference>
<keyword evidence="4" id="KW-0274">FAD</keyword>
<name>N4UL56_FUSC1</name>
<evidence type="ECO:0000313" key="7">
    <source>
        <dbReference type="EMBL" id="ENH70790.1"/>
    </source>
</evidence>
<dbReference type="Proteomes" id="UP000016928">
    <property type="component" value="Unassembled WGS sequence"/>
</dbReference>
<evidence type="ECO:0000256" key="4">
    <source>
        <dbReference type="ARBA" id="ARBA00022827"/>
    </source>
</evidence>
<proteinExistence type="inferred from homology"/>
<dbReference type="Pfam" id="PF08031">
    <property type="entry name" value="BBE"/>
    <property type="match status" value="1"/>
</dbReference>
<evidence type="ECO:0000256" key="2">
    <source>
        <dbReference type="ARBA" id="ARBA00005466"/>
    </source>
</evidence>
<dbReference type="Pfam" id="PF01565">
    <property type="entry name" value="FAD_binding_4"/>
    <property type="match status" value="1"/>
</dbReference>
<dbReference type="OMA" id="NTAWIHA"/>
<keyword evidence="3" id="KW-0285">Flavoprotein</keyword>
<dbReference type="PANTHER" id="PTHR42973:SF39">
    <property type="entry name" value="FAD-BINDING PCMH-TYPE DOMAIN-CONTAINING PROTEIN"/>
    <property type="match status" value="1"/>
</dbReference>
<dbReference type="SUPFAM" id="SSF56176">
    <property type="entry name" value="FAD-binding/transporter-associated domain-like"/>
    <property type="match status" value="1"/>
</dbReference>
<comment type="cofactor">
    <cofactor evidence="1">
        <name>FAD</name>
        <dbReference type="ChEBI" id="CHEBI:57692"/>
    </cofactor>
</comment>
<dbReference type="InterPro" id="IPR036318">
    <property type="entry name" value="FAD-bd_PCMH-like_sf"/>
</dbReference>
<organism evidence="7 8">
    <name type="scientific">Fusarium oxysporum f. sp. cubense (strain race 1)</name>
    <name type="common">Panama disease fungus</name>
    <dbReference type="NCBI Taxonomy" id="1229664"/>
    <lineage>
        <taxon>Eukaryota</taxon>
        <taxon>Fungi</taxon>
        <taxon>Dikarya</taxon>
        <taxon>Ascomycota</taxon>
        <taxon>Pezizomycotina</taxon>
        <taxon>Sordariomycetes</taxon>
        <taxon>Hypocreomycetidae</taxon>
        <taxon>Hypocreales</taxon>
        <taxon>Nectriaceae</taxon>
        <taxon>Fusarium</taxon>
        <taxon>Fusarium oxysporum species complex</taxon>
    </lineage>
</organism>
<dbReference type="HOGENOM" id="CLU_381739_0_0_1"/>
<dbReference type="Gene3D" id="3.40.462.20">
    <property type="match status" value="1"/>
</dbReference>
<dbReference type="AlphaFoldDB" id="N4UL56"/>
<dbReference type="PANTHER" id="PTHR42973">
    <property type="entry name" value="BINDING OXIDOREDUCTASE, PUTATIVE (AFU_ORTHOLOGUE AFUA_1G17690)-RELATED"/>
    <property type="match status" value="1"/>
</dbReference>
<dbReference type="InterPro" id="IPR006094">
    <property type="entry name" value="Oxid_FAD_bind_N"/>
</dbReference>
<gene>
    <name evidence="7" type="ORF">FOC1_g10005091</name>
</gene>
<sequence>MLRPCETAENETSRVLNNGQQLNLRAYKALDLPMEDVSMAALALAAFTSPANTSAALNNCLASKKVPYIRPSSPQWTQEVRPYNLRLAYTPAAIALPTTVDHVQDAVKCGNQYQVRVSAKSGGHSYGSFGYGGENGHLVIVLDSMDQVTLNKYMSCNIQAGARLGHVASELYKLGQRAIPHGSCPGVGIAGHALHGGYGFASRTYGLTLDTFIGATVILANGSRTYAADGEGGDNQLMWALRGAGSSYGIVVEFDFQTIKAPDTVTPFSIELDWDENQAVEGLTAFQKFAVTAPKQLNMQIYIGPSGQTIQGVYYGTRAALNTALKPFLGDIKAQISASSTGGWIEGLKACANGQNLDQRRPYNQHSTFYSTSLMTKALTRSQVKSFVRTLFDNIKDSDARHSWYILIDLFGGPNSAITTAGSTNSAFPHRDKLLLFQFSDHGNYASHANNGFTLLKRFRESITKTMDDSDWGMYANYLDTQLENREAVEQYYELSLGRLRELKRAYDRNDMFWNPQARKVPHWTQYQMWMDVLAAAVLLEMSIALAIGGTEFDAESNPRTAANVLRPSKRIMNLLQRLPHGGPTPSEKGSETNSMAFAWRIPISVISFWHGSSVGAAAPVIAVVASAGVRVVVAASLEAIDTVAVGCKKIARKGIGRNNTFSKRALARLDFLIGHVFSASNDRESTVNLHDMQHVGLSMRGIFLARTARPSPRRRDRERPEVYL</sequence>
<protein>
    <submittedName>
        <fullName evidence="7">Putative FAD-linked oxidoreductase yvdP</fullName>
    </submittedName>
</protein>
<dbReference type="InterPro" id="IPR012951">
    <property type="entry name" value="BBE"/>
</dbReference>
<dbReference type="STRING" id="1229664.N4UL56"/>
<reference evidence="8" key="1">
    <citation type="submission" date="2012-09" db="EMBL/GenBank/DDBJ databases">
        <title>Genome sequencing and comparative transcriptomics of race 1 and race 4 of banana pathogen: Fusarium oxysporum f. sp. cubense.</title>
        <authorList>
            <person name="Fang X."/>
            <person name="Huang J."/>
        </authorList>
    </citation>
    <scope>NUCLEOTIDE SEQUENCE [LARGE SCALE GENOMIC DNA]</scope>
    <source>
        <strain evidence="8">race 1</strain>
    </source>
</reference>
<feature type="domain" description="FAD-binding PCMH-type" evidence="6">
    <location>
        <begin position="87"/>
        <end position="261"/>
    </location>
</feature>
<dbReference type="GO" id="GO:0071949">
    <property type="term" value="F:FAD binding"/>
    <property type="evidence" value="ECO:0007669"/>
    <property type="project" value="InterPro"/>
</dbReference>
<dbReference type="EMBL" id="KB730180">
    <property type="protein sequence ID" value="ENH70790.1"/>
    <property type="molecule type" value="Genomic_DNA"/>
</dbReference>
<keyword evidence="5" id="KW-0560">Oxidoreductase</keyword>
<comment type="similarity">
    <text evidence="2">Belongs to the oxygen-dependent FAD-linked oxidoreductase family.</text>
</comment>
<evidence type="ECO:0000256" key="5">
    <source>
        <dbReference type="ARBA" id="ARBA00023002"/>
    </source>
</evidence>
<evidence type="ECO:0000256" key="3">
    <source>
        <dbReference type="ARBA" id="ARBA00022630"/>
    </source>
</evidence>
<dbReference type="InterPro" id="IPR016166">
    <property type="entry name" value="FAD-bd_PCMH"/>
</dbReference>
<dbReference type="OrthoDB" id="415825at2759"/>
<dbReference type="VEuPathDB" id="FungiDB:FOC1_g10005091"/>